<keyword evidence="7 8" id="KW-0998">Cell outer membrane</keyword>
<dbReference type="FunFam" id="2.170.130.10:FF:000008">
    <property type="entry name" value="SusC/RagA family TonB-linked outer membrane protein"/>
    <property type="match status" value="1"/>
</dbReference>
<evidence type="ECO:0000256" key="1">
    <source>
        <dbReference type="ARBA" id="ARBA00004571"/>
    </source>
</evidence>
<comment type="similarity">
    <text evidence="8 9">Belongs to the TonB-dependent receptor family.</text>
</comment>
<evidence type="ECO:0000256" key="4">
    <source>
        <dbReference type="ARBA" id="ARBA00022692"/>
    </source>
</evidence>
<keyword evidence="4 8" id="KW-0812">Transmembrane</keyword>
<comment type="caution">
    <text evidence="12">The sequence shown here is derived from an EMBL/GenBank/DDBJ whole genome shotgun (WGS) entry which is preliminary data.</text>
</comment>
<keyword evidence="3 8" id="KW-1134">Transmembrane beta strand</keyword>
<dbReference type="FunFam" id="2.60.40.1120:FF:000003">
    <property type="entry name" value="Outer membrane protein Omp121"/>
    <property type="match status" value="1"/>
</dbReference>
<reference evidence="12 13" key="1">
    <citation type="submission" date="2020-08" db="EMBL/GenBank/DDBJ databases">
        <title>Genomic Encyclopedia of Type Strains, Phase IV (KMG-IV): sequencing the most valuable type-strain genomes for metagenomic binning, comparative biology and taxonomic classification.</title>
        <authorList>
            <person name="Goeker M."/>
        </authorList>
    </citation>
    <scope>NUCLEOTIDE SEQUENCE [LARGE SCALE GENOMIC DNA]</scope>
    <source>
        <strain evidence="12 13">DSM 105074</strain>
    </source>
</reference>
<dbReference type="SUPFAM" id="SSF49464">
    <property type="entry name" value="Carboxypeptidase regulatory domain-like"/>
    <property type="match status" value="1"/>
</dbReference>
<sequence length="1038" mass="113176">MNSHFYNKYRGSRDLEAGDPVSRAVTPSNTKRYLLTLFLFLLGLGTTFAQEVAVAGKVVDATGGGIPGVSITIKGTTRGTNTDIDGNFQLNAPGDGTLVFSFIGFEPKEVPIGNQSTITVTLAEDVKALEEVVVVGYGTARRKDLTGSVTQVTARDFNAGINPNPLQAIQGKVAGLVITQPSGDPTQNPTVRLRGYTSLAGGSDPLYVVDGVIGVPINTIAPSDIESMDVLKDASAAAIYGSRAANGVIIVTTRRGKSGRTSVTFNNYVGLETISNRLDLLDGPGYIAQVSRIKGDASLSDTQRFPRDAQGNGYNTDWVDEITRTGVTNNHNFGISGGSPTFSYFGSVDYINRQGIVKNTGFDRLTGRINLDQKALDNRLSVQYNLSFTNSERKYTDGGIIARAITFLPTLPVRNPSTGDYYEIPGSFDLFNPVAMLENQTNNGVNRVFIGGVNLKYEVIDGLTLGANGAFRNENTVNNRYQDGRVKAYQVTNGRAGRNLFQTNDKLLELTANYLKGFGNQNSNIAILGGYSYQNVMNDGFGAYNTQFITNSFGYDNLGQGAGSLLTPRSDYTTSYRNAITLASFFGRATLNLNERYNLTATLRYDGSSKFGANNKWALFPSIAGGWTISEESFFPKTDVLNYLKLRVGWGQTGNSEGIAPYQSIQLYGQRGTYYDGSIGDFLPGYGITQNANPNLKWEVLSQANIGLDFQLINGRFSGTVEYYDKTTRDMLYPYSVPADGVRYFTNSIIANVGRMRNNGVELSFGGGIVVTDNFSWESRIVGAYNKNEIVSLKNDEFDAGRIRFNPFGGRGLSDVFASILEAGRPLGVFNNVPQFVEFVQVTDQDGNINSVPGFVAMQGDVPVTNVGDARVGFNGNPQPFLTGSWINSFRYRNLDVNFQVRGVFGNKILNNLRSNLMLPGSILETNMLADINELPVNYSTNVLSDYWLESGTFMRLDNWQVGYNVPINNKHISNARFYLGGNNLFIITKYKGIDPELEVKGDLQDGGRSQTPNSLGMDAGGIYPKTRSIQLGVNLTF</sequence>
<organism evidence="12 13">
    <name type="scientific">Rhabdobacter roseus</name>
    <dbReference type="NCBI Taxonomy" id="1655419"/>
    <lineage>
        <taxon>Bacteria</taxon>
        <taxon>Pseudomonadati</taxon>
        <taxon>Bacteroidota</taxon>
        <taxon>Cytophagia</taxon>
        <taxon>Cytophagales</taxon>
        <taxon>Cytophagaceae</taxon>
        <taxon>Rhabdobacter</taxon>
    </lineage>
</organism>
<dbReference type="Gene3D" id="2.60.40.1120">
    <property type="entry name" value="Carboxypeptidase-like, regulatory domain"/>
    <property type="match status" value="1"/>
</dbReference>
<evidence type="ECO:0000256" key="8">
    <source>
        <dbReference type="PROSITE-ProRule" id="PRU01360"/>
    </source>
</evidence>
<evidence type="ECO:0000313" key="12">
    <source>
        <dbReference type="EMBL" id="MBB5285435.1"/>
    </source>
</evidence>
<evidence type="ECO:0000313" key="13">
    <source>
        <dbReference type="Proteomes" id="UP000557307"/>
    </source>
</evidence>
<keyword evidence="5 9" id="KW-0798">TonB box</keyword>
<dbReference type="InterPro" id="IPR000531">
    <property type="entry name" value="Beta-barrel_TonB"/>
</dbReference>
<dbReference type="AlphaFoldDB" id="A0A840TR85"/>
<dbReference type="SUPFAM" id="SSF56935">
    <property type="entry name" value="Porins"/>
    <property type="match status" value="1"/>
</dbReference>
<evidence type="ECO:0000256" key="7">
    <source>
        <dbReference type="ARBA" id="ARBA00023237"/>
    </source>
</evidence>
<comment type="subcellular location">
    <subcellularLocation>
        <location evidence="1 8">Cell outer membrane</location>
        <topology evidence="1 8">Multi-pass membrane protein</topology>
    </subcellularLocation>
</comment>
<keyword evidence="2 8" id="KW-0813">Transport</keyword>
<name>A0A840TR85_9BACT</name>
<evidence type="ECO:0000259" key="10">
    <source>
        <dbReference type="Pfam" id="PF00593"/>
    </source>
</evidence>
<dbReference type="RefSeq" id="WP_184175561.1">
    <property type="nucleotide sequence ID" value="NZ_JACHGF010000005.1"/>
</dbReference>
<gene>
    <name evidence="12" type="ORF">HNQ92_003592</name>
</gene>
<dbReference type="InterPro" id="IPR008969">
    <property type="entry name" value="CarboxyPept-like_regulatory"/>
</dbReference>
<evidence type="ECO:0000256" key="3">
    <source>
        <dbReference type="ARBA" id="ARBA00022452"/>
    </source>
</evidence>
<dbReference type="PROSITE" id="PS52016">
    <property type="entry name" value="TONB_DEPENDENT_REC_3"/>
    <property type="match status" value="1"/>
</dbReference>
<dbReference type="NCBIfam" id="TIGR04056">
    <property type="entry name" value="OMP_RagA_SusC"/>
    <property type="match status" value="1"/>
</dbReference>
<dbReference type="InterPro" id="IPR023997">
    <property type="entry name" value="TonB-dep_OMP_SusC/RagA_CS"/>
</dbReference>
<evidence type="ECO:0000256" key="2">
    <source>
        <dbReference type="ARBA" id="ARBA00022448"/>
    </source>
</evidence>
<protein>
    <submittedName>
        <fullName evidence="12">Iron complex outermembrane receptor protein</fullName>
    </submittedName>
</protein>
<dbReference type="Pfam" id="PF00593">
    <property type="entry name" value="TonB_dep_Rec_b-barrel"/>
    <property type="match status" value="1"/>
</dbReference>
<evidence type="ECO:0000256" key="9">
    <source>
        <dbReference type="RuleBase" id="RU003357"/>
    </source>
</evidence>
<dbReference type="GO" id="GO:0009279">
    <property type="term" value="C:cell outer membrane"/>
    <property type="evidence" value="ECO:0007669"/>
    <property type="project" value="UniProtKB-SubCell"/>
</dbReference>
<dbReference type="Gene3D" id="2.170.130.10">
    <property type="entry name" value="TonB-dependent receptor, plug domain"/>
    <property type="match status" value="1"/>
</dbReference>
<keyword evidence="6 8" id="KW-0472">Membrane</keyword>
<accession>A0A840TR85</accession>
<evidence type="ECO:0000256" key="6">
    <source>
        <dbReference type="ARBA" id="ARBA00023136"/>
    </source>
</evidence>
<evidence type="ECO:0000259" key="11">
    <source>
        <dbReference type="Pfam" id="PF07715"/>
    </source>
</evidence>
<dbReference type="Pfam" id="PF13715">
    <property type="entry name" value="CarbopepD_reg_2"/>
    <property type="match status" value="1"/>
</dbReference>
<dbReference type="EMBL" id="JACHGF010000005">
    <property type="protein sequence ID" value="MBB5285435.1"/>
    <property type="molecule type" value="Genomic_DNA"/>
</dbReference>
<dbReference type="InterPro" id="IPR039426">
    <property type="entry name" value="TonB-dep_rcpt-like"/>
</dbReference>
<keyword evidence="13" id="KW-1185">Reference proteome</keyword>
<proteinExistence type="inferred from homology"/>
<dbReference type="InterPro" id="IPR012910">
    <property type="entry name" value="Plug_dom"/>
</dbReference>
<feature type="domain" description="TonB-dependent receptor-like beta-barrel" evidence="10">
    <location>
        <begin position="429"/>
        <end position="985"/>
    </location>
</feature>
<dbReference type="InterPro" id="IPR037066">
    <property type="entry name" value="Plug_dom_sf"/>
</dbReference>
<dbReference type="Pfam" id="PF07715">
    <property type="entry name" value="Plug"/>
    <property type="match status" value="1"/>
</dbReference>
<evidence type="ECO:0000256" key="5">
    <source>
        <dbReference type="ARBA" id="ARBA00023077"/>
    </source>
</evidence>
<keyword evidence="12" id="KW-0675">Receptor</keyword>
<dbReference type="InterPro" id="IPR036942">
    <property type="entry name" value="Beta-barrel_TonB_sf"/>
</dbReference>
<dbReference type="InterPro" id="IPR023996">
    <property type="entry name" value="TonB-dep_OMP_SusC/RagA"/>
</dbReference>
<dbReference type="Proteomes" id="UP000557307">
    <property type="component" value="Unassembled WGS sequence"/>
</dbReference>
<feature type="domain" description="TonB-dependent receptor plug" evidence="11">
    <location>
        <begin position="142"/>
        <end position="248"/>
    </location>
</feature>
<dbReference type="NCBIfam" id="TIGR04057">
    <property type="entry name" value="SusC_RagA_signa"/>
    <property type="match status" value="1"/>
</dbReference>
<dbReference type="Gene3D" id="2.40.170.20">
    <property type="entry name" value="TonB-dependent receptor, beta-barrel domain"/>
    <property type="match status" value="1"/>
</dbReference>